<feature type="domain" description="SAP" evidence="2">
    <location>
        <begin position="34"/>
        <end position="63"/>
    </location>
</feature>
<reference evidence="4" key="2">
    <citation type="submission" date="2015-01" db="EMBL/GenBank/DDBJ databases">
        <title>Evolutionary Origins and Diversification of the Mycorrhizal Mutualists.</title>
        <authorList>
            <consortium name="DOE Joint Genome Institute"/>
            <consortium name="Mycorrhizal Genomics Consortium"/>
            <person name="Kohler A."/>
            <person name="Kuo A."/>
            <person name="Nagy L.G."/>
            <person name="Floudas D."/>
            <person name="Copeland A."/>
            <person name="Barry K.W."/>
            <person name="Cichocki N."/>
            <person name="Veneault-Fourrey C."/>
            <person name="LaButti K."/>
            <person name="Lindquist E.A."/>
            <person name="Lipzen A."/>
            <person name="Lundell T."/>
            <person name="Morin E."/>
            <person name="Murat C."/>
            <person name="Riley R."/>
            <person name="Ohm R."/>
            <person name="Sun H."/>
            <person name="Tunlid A."/>
            <person name="Henrissat B."/>
            <person name="Grigoriev I.V."/>
            <person name="Hibbett D.S."/>
            <person name="Martin F."/>
        </authorList>
    </citation>
    <scope>NUCLEOTIDE SEQUENCE [LARGE SCALE GENOMIC DNA]</scope>
    <source>
        <strain evidence="4">MUT 4182</strain>
    </source>
</reference>
<feature type="region of interest" description="Disordered" evidence="1">
    <location>
        <begin position="212"/>
        <end position="238"/>
    </location>
</feature>
<dbReference type="STRING" id="1051891.A0A0C3LPT2"/>
<dbReference type="Gene3D" id="1.10.720.30">
    <property type="entry name" value="SAP domain"/>
    <property type="match status" value="1"/>
</dbReference>
<dbReference type="Pfam" id="PF02037">
    <property type="entry name" value="SAP"/>
    <property type="match status" value="1"/>
</dbReference>
<evidence type="ECO:0000313" key="3">
    <source>
        <dbReference type="EMBL" id="KIO23412.1"/>
    </source>
</evidence>
<feature type="region of interest" description="Disordered" evidence="1">
    <location>
        <begin position="68"/>
        <end position="195"/>
    </location>
</feature>
<dbReference type="InterPro" id="IPR036361">
    <property type="entry name" value="SAP_dom_sf"/>
</dbReference>
<dbReference type="EMBL" id="KN823085">
    <property type="protein sequence ID" value="KIO23412.1"/>
    <property type="molecule type" value="Genomic_DNA"/>
</dbReference>
<accession>A0A0C3LPT2</accession>
<organism evidence="3 4">
    <name type="scientific">Tulasnella calospora MUT 4182</name>
    <dbReference type="NCBI Taxonomy" id="1051891"/>
    <lineage>
        <taxon>Eukaryota</taxon>
        <taxon>Fungi</taxon>
        <taxon>Dikarya</taxon>
        <taxon>Basidiomycota</taxon>
        <taxon>Agaricomycotina</taxon>
        <taxon>Agaricomycetes</taxon>
        <taxon>Cantharellales</taxon>
        <taxon>Tulasnellaceae</taxon>
        <taxon>Tulasnella</taxon>
    </lineage>
</organism>
<feature type="compositionally biased region" description="Low complexity" evidence="1">
    <location>
        <begin position="218"/>
        <end position="237"/>
    </location>
</feature>
<protein>
    <recommendedName>
        <fullName evidence="2">SAP domain-containing protein</fullName>
    </recommendedName>
</protein>
<evidence type="ECO:0000313" key="4">
    <source>
        <dbReference type="Proteomes" id="UP000054248"/>
    </source>
</evidence>
<gene>
    <name evidence="3" type="ORF">M407DRAFT_9434</name>
</gene>
<feature type="compositionally biased region" description="Low complexity" evidence="1">
    <location>
        <begin position="164"/>
        <end position="184"/>
    </location>
</feature>
<reference evidence="3 4" key="1">
    <citation type="submission" date="2014-04" db="EMBL/GenBank/DDBJ databases">
        <authorList>
            <consortium name="DOE Joint Genome Institute"/>
            <person name="Kuo A."/>
            <person name="Girlanda M."/>
            <person name="Perotto S."/>
            <person name="Kohler A."/>
            <person name="Nagy L.G."/>
            <person name="Floudas D."/>
            <person name="Copeland A."/>
            <person name="Barry K.W."/>
            <person name="Cichocki N."/>
            <person name="Veneault-Fourrey C."/>
            <person name="LaButti K."/>
            <person name="Lindquist E.A."/>
            <person name="Lipzen A."/>
            <person name="Lundell T."/>
            <person name="Morin E."/>
            <person name="Murat C."/>
            <person name="Sun H."/>
            <person name="Tunlid A."/>
            <person name="Henrissat B."/>
            <person name="Grigoriev I.V."/>
            <person name="Hibbett D.S."/>
            <person name="Martin F."/>
            <person name="Nordberg H.P."/>
            <person name="Cantor M.N."/>
            <person name="Hua S.X."/>
        </authorList>
    </citation>
    <scope>NUCLEOTIDE SEQUENCE [LARGE SCALE GENOMIC DNA]</scope>
    <source>
        <strain evidence="3 4">MUT 4182</strain>
    </source>
</reference>
<proteinExistence type="predicted"/>
<dbReference type="OrthoDB" id="445357at2759"/>
<keyword evidence="4" id="KW-1185">Reference proteome</keyword>
<dbReference type="AlphaFoldDB" id="A0A0C3LPT2"/>
<dbReference type="InterPro" id="IPR003034">
    <property type="entry name" value="SAP_dom"/>
</dbReference>
<dbReference type="HOGENOM" id="CLU_058280_0_0_1"/>
<name>A0A0C3LPT2_9AGAM</name>
<evidence type="ECO:0000259" key="2">
    <source>
        <dbReference type="Pfam" id="PF02037"/>
    </source>
</evidence>
<sequence length="300" mass="31471">MIAARLTVQAQTSRRLLSNRGLASQLLARPKEEWSYTELRREARERGVTQGGNKAALLARLQADDLTRAGHSEKGIRTSAAAAAAPKGTSSSKVTAPADTPVNATPAPAPERAAFKSSRTIRPGPSESPAPQIPGIPTSDNPFAPKRSAPLYVAIPREEDPIEEGPVIPVVPERYGSSPQDSASPPQPIAPADTPKIHAVSGLDEHLAAPAHPTNTTVVNPPVQAAPSSSSGPASVESWKDKFTAARKALGSTLQSPHWADEANHTKLDSDERKGVYGLAGIVFGGWLLGGLLKPSSNEE</sequence>
<dbReference type="Proteomes" id="UP000054248">
    <property type="component" value="Unassembled WGS sequence"/>
</dbReference>
<evidence type="ECO:0000256" key="1">
    <source>
        <dbReference type="SAM" id="MobiDB-lite"/>
    </source>
</evidence>